<dbReference type="Pfam" id="PF20253">
    <property type="entry name" value="DUF6604"/>
    <property type="match status" value="1"/>
</dbReference>
<feature type="domain" description="DUF6604" evidence="1">
    <location>
        <begin position="11"/>
        <end position="282"/>
    </location>
</feature>
<dbReference type="EMBL" id="JAUJFL010000006">
    <property type="protein sequence ID" value="KAK2601422.1"/>
    <property type="molecule type" value="Genomic_DNA"/>
</dbReference>
<comment type="caution">
    <text evidence="2">The sequence shown here is derived from an EMBL/GenBank/DDBJ whole genome shotgun (WGS) entry which is preliminary data.</text>
</comment>
<dbReference type="PANTHER" id="PTHR38795">
    <property type="entry name" value="DUF6604 DOMAIN-CONTAINING PROTEIN"/>
    <property type="match status" value="1"/>
</dbReference>
<dbReference type="PANTHER" id="PTHR38795:SF1">
    <property type="entry name" value="DUF6604 DOMAIN-CONTAINING PROTEIN"/>
    <property type="match status" value="1"/>
</dbReference>
<accession>A0AAD9VZV1</accession>
<gene>
    <name evidence="2" type="ORF">N8I77_010872</name>
</gene>
<protein>
    <recommendedName>
        <fullName evidence="1">DUF6604 domain-containing protein</fullName>
    </recommendedName>
</protein>
<name>A0AAD9VZV1_PHOAM</name>
<evidence type="ECO:0000313" key="2">
    <source>
        <dbReference type="EMBL" id="KAK2601422.1"/>
    </source>
</evidence>
<organism evidence="2 3">
    <name type="scientific">Phomopsis amygdali</name>
    <name type="common">Fusicoccum amygdali</name>
    <dbReference type="NCBI Taxonomy" id="1214568"/>
    <lineage>
        <taxon>Eukaryota</taxon>
        <taxon>Fungi</taxon>
        <taxon>Dikarya</taxon>
        <taxon>Ascomycota</taxon>
        <taxon>Pezizomycotina</taxon>
        <taxon>Sordariomycetes</taxon>
        <taxon>Sordariomycetidae</taxon>
        <taxon>Diaporthales</taxon>
        <taxon>Diaporthaceae</taxon>
        <taxon>Diaporthe</taxon>
    </lineage>
</organism>
<reference evidence="2" key="1">
    <citation type="submission" date="2023-06" db="EMBL/GenBank/DDBJ databases">
        <authorList>
            <person name="Noh H."/>
        </authorList>
    </citation>
    <scope>NUCLEOTIDE SEQUENCE</scope>
    <source>
        <strain evidence="2">DUCC20226</strain>
    </source>
</reference>
<sequence>MLPAPLVSVYQQYKEDTNAVASWLASTAKSCGYPADLLSGGASQASSAARSKRLKGKARKQATKVAAPQSQGTSFIPCRPDYTIAIKDFIPLAEFVAASQKPVISVPLAFTNTLNRVISTRSGFGGRLADLGDSPTASADSKHSYFVGVLEKVRDVLKPRVSPTSQDAASPRTPSHAVDEVGGRFAGLSVYEPSEEFLNAPDIERPAPVKDDNSTYVAEPLQDLEEVLFAYTLMINDLMKIRARVEWIWTNYRDGFFELATAAIATNTACDLARNLMEDMVPMFKAHGGAMEIAKKFHLYQCMVKGFSLNDITNSGHEFNYDTYDVATDTYMIAFIMLESFLDAWDPRHLPLYKEGMFGTYDPTRDWSTMPKRDKFQQDKILMMEFFSELATIVQCVPNYPVDDEFTRGMKELHWTREIPMYLVFATQMFLDIHHILRGRVYSAHETCMSHLELMDTDFGLHLDFHTKLRVSNWPVSNDEALKELRKKIKWVQDDPVHKAKTKVFSKMGVPCASPLHRILRYSPVISGLMLYHFRAETYDVGIAVANAWGSIAYPLHLYTALRQEKLLSSRQVPSECWEDMDVVLALLGEDSFYVGAELPKNPHDYFTKFCLQMGTTASAFTNSKNKRTRNLENLLSRAGPRGIKEDCAPVSDMFVDRYLRNTGQVDWTPEHVDNIVARSLYEEEGSEEDGTLVLGQIEDSEKLRERKRAVSNKKTAASGARMPPDRLIRALVLALQAESLTLAFPYLSLHRDAWRMLRAGENQLPWVVGWIFMALVEGDARLFVKAGEAVKDQLGRGEGLKAVEKLQEMGFNVVPQYVAGNTLPM</sequence>
<evidence type="ECO:0000259" key="1">
    <source>
        <dbReference type="Pfam" id="PF20253"/>
    </source>
</evidence>
<keyword evidence="3" id="KW-1185">Reference proteome</keyword>
<dbReference type="InterPro" id="IPR046539">
    <property type="entry name" value="DUF6604"/>
</dbReference>
<dbReference type="Proteomes" id="UP001265746">
    <property type="component" value="Unassembled WGS sequence"/>
</dbReference>
<dbReference type="AlphaFoldDB" id="A0AAD9VZV1"/>
<proteinExistence type="predicted"/>
<evidence type="ECO:0000313" key="3">
    <source>
        <dbReference type="Proteomes" id="UP001265746"/>
    </source>
</evidence>